<dbReference type="InterPro" id="IPR022682">
    <property type="entry name" value="Calpain_domain_III"/>
</dbReference>
<dbReference type="InterPro" id="IPR007330">
    <property type="entry name" value="MIT_dom"/>
</dbReference>
<feature type="compositionally biased region" description="Low complexity" evidence="7">
    <location>
        <begin position="178"/>
        <end position="190"/>
    </location>
</feature>
<dbReference type="SMART" id="SM00720">
    <property type="entry name" value="calpain_III"/>
    <property type="match status" value="1"/>
</dbReference>
<dbReference type="SUPFAM" id="SSF49758">
    <property type="entry name" value="Calpain large subunit, middle domain (domain III)"/>
    <property type="match status" value="2"/>
</dbReference>
<dbReference type="InterPro" id="IPR036213">
    <property type="entry name" value="Calpain_III_sf"/>
</dbReference>
<reference evidence="9" key="2">
    <citation type="submission" date="2025-08" db="UniProtKB">
        <authorList>
            <consortium name="Ensembl"/>
        </authorList>
    </citation>
    <scope>IDENTIFICATION</scope>
</reference>
<dbReference type="SUPFAM" id="SSF54001">
    <property type="entry name" value="Cysteine proteinases"/>
    <property type="match status" value="1"/>
</dbReference>
<dbReference type="eggNOG" id="KOG0045">
    <property type="taxonomic scope" value="Eukaryota"/>
</dbReference>
<evidence type="ECO:0000256" key="1">
    <source>
        <dbReference type="ARBA" id="ARBA00007623"/>
    </source>
</evidence>
<feature type="region of interest" description="Disordered" evidence="7">
    <location>
        <begin position="172"/>
        <end position="202"/>
    </location>
</feature>
<dbReference type="FunCoup" id="H2YUD9">
    <property type="interactions" value="349"/>
</dbReference>
<dbReference type="Gene3D" id="3.90.70.10">
    <property type="entry name" value="Cysteine proteinases"/>
    <property type="match status" value="1"/>
</dbReference>
<dbReference type="Pfam" id="PF04212">
    <property type="entry name" value="MIT"/>
    <property type="match status" value="2"/>
</dbReference>
<dbReference type="PROSITE" id="PS50203">
    <property type="entry name" value="CALPAIN_CAT"/>
    <property type="match status" value="1"/>
</dbReference>
<dbReference type="SMART" id="SM00230">
    <property type="entry name" value="CysPc"/>
    <property type="match status" value="1"/>
</dbReference>
<dbReference type="PANTHER" id="PTHR46143">
    <property type="entry name" value="CALPAIN-7"/>
    <property type="match status" value="1"/>
</dbReference>
<dbReference type="InterPro" id="IPR036181">
    <property type="entry name" value="MIT_dom_sf"/>
</dbReference>
<dbReference type="GeneTree" id="ENSGT00940000155892"/>
<evidence type="ECO:0000256" key="4">
    <source>
        <dbReference type="ARBA" id="ARBA00022807"/>
    </source>
</evidence>
<proteinExistence type="inferred from homology"/>
<dbReference type="InterPro" id="IPR022683">
    <property type="entry name" value="Calpain_III"/>
</dbReference>
<reference evidence="9" key="3">
    <citation type="submission" date="2025-09" db="UniProtKB">
        <authorList>
            <consortium name="Ensembl"/>
        </authorList>
    </citation>
    <scope>IDENTIFICATION</scope>
</reference>
<feature type="domain" description="Calpain catalytic" evidence="8">
    <location>
        <begin position="261"/>
        <end position="576"/>
    </location>
</feature>
<dbReference type="CDD" id="cd00044">
    <property type="entry name" value="CysPc"/>
    <property type="match status" value="1"/>
</dbReference>
<dbReference type="AlphaFoldDB" id="H2YUD9"/>
<evidence type="ECO:0000256" key="3">
    <source>
        <dbReference type="ARBA" id="ARBA00022801"/>
    </source>
</evidence>
<feature type="active site" evidence="5 6">
    <location>
        <position position="514"/>
    </location>
</feature>
<dbReference type="Proteomes" id="UP000007875">
    <property type="component" value="Unassembled WGS sequence"/>
</dbReference>
<feature type="active site" evidence="6">
    <location>
        <position position="290"/>
    </location>
</feature>
<dbReference type="GO" id="GO:0004198">
    <property type="term" value="F:calcium-dependent cysteine-type endopeptidase activity"/>
    <property type="evidence" value="ECO:0007669"/>
    <property type="project" value="InterPro"/>
</dbReference>
<accession>H2YUD9</accession>
<dbReference type="Pfam" id="PF00648">
    <property type="entry name" value="Peptidase_C2"/>
    <property type="match status" value="2"/>
</dbReference>
<keyword evidence="2 6" id="KW-0645">Protease</keyword>
<keyword evidence="10" id="KW-1185">Reference proteome</keyword>
<dbReference type="SUPFAM" id="SSF116846">
    <property type="entry name" value="MIT domain"/>
    <property type="match status" value="2"/>
</dbReference>
<dbReference type="InterPro" id="IPR001300">
    <property type="entry name" value="Peptidase_C2_calpain_cat"/>
</dbReference>
<evidence type="ECO:0000313" key="10">
    <source>
        <dbReference type="Proteomes" id="UP000007875"/>
    </source>
</evidence>
<dbReference type="InterPro" id="IPR051297">
    <property type="entry name" value="PalB/RIM13"/>
</dbReference>
<dbReference type="InParanoid" id="H2YUD9"/>
<evidence type="ECO:0000256" key="5">
    <source>
        <dbReference type="PIRSR" id="PIRSR622684-1"/>
    </source>
</evidence>
<dbReference type="Pfam" id="PF01067">
    <property type="entry name" value="Calpain_III"/>
    <property type="match status" value="1"/>
</dbReference>
<sequence length="861" mass="97941">MDVSDMEQDAIKLASSAVEFDQKGCVNEAIFYYMEAAQALHLAVIAGSTLDCASKVEEYSKRIEELRKVKAAVRIVADLVISKKQINEQRAKFMVQDALEADEAGKKDEALSLYMEAADLCIKAINETGNSSVKKQLQRLAKQSLDRAEAIKATKQLASLSQLDSLLSFVDTKEKPPTNSHTTSNHTTSTAKAKDTAQPTNRKYTKEEIDVLRFGSLINGREYLPFMAADLQERFAFPMPYSDKHGVLELAEKQRSKLGGWKRPDELMEKPQMIMTISSLSIMQTLVSDCSFVASLAISAAYERKFKKKLITRSVMQISELRIDSDWFKLLILCYVPCICYFASKNLFFSSIIYPQNRKGEPVYNPCGKYMVKLHLNGVSRKVVIDDRLPVDKHGKLLCSYSSNHNELWVSLVEKAYMKVMGGYDFPGSNSNIDLHSLTGWIPERQSLRDKDFDRNTFFEKVRERFHKGHCLATISTGVMGEADADRAGLVPTHAYAVLDVQVVRGLKLLQLKNPWSHLRWKGNYSAHDDAHWTPELRKALNYDNQLAKEFDNGVFWIDWDSALHFYDTFYINWNPDLFPKTTCRHASWLAKDGPTRDSYSLGNNPQYRLEVSPTGATVVWVLLTRHITEKEDFAENKEFITLLVYLNDGKKVYYPYSPPPHIDGVRINSPHYLTRIQVPENGPHRYTLVVSQYEKHKNIRYTLRVYSLVEFKFNNIEDPYRLKKRVSPILEHNKIEILQYCWEWTAATAGGCSNNKATYGNNPIYQINIEGNGQAQLLVELRAPKDYNNGFDIICVETNAEKPFNKTTSGSFRPGYSALEISVPCGVYNIIPCTFSAQQLGHFFLDIGSSVQSTKIARLK</sequence>
<keyword evidence="3 6" id="KW-0378">Hydrolase</keyword>
<feature type="active site" evidence="5 6">
    <location>
        <position position="494"/>
    </location>
</feature>
<dbReference type="GO" id="GO:0006508">
    <property type="term" value="P:proteolysis"/>
    <property type="evidence" value="ECO:0007669"/>
    <property type="project" value="UniProtKB-KW"/>
</dbReference>
<evidence type="ECO:0000256" key="2">
    <source>
        <dbReference type="ARBA" id="ARBA00022670"/>
    </source>
</evidence>
<protein>
    <recommendedName>
        <fullName evidence="8">Calpain catalytic domain-containing protein</fullName>
    </recommendedName>
</protein>
<dbReference type="InterPro" id="IPR038765">
    <property type="entry name" value="Papain-like_cys_pep_sf"/>
</dbReference>
<dbReference type="PANTHER" id="PTHR46143:SF1">
    <property type="entry name" value="CALPAIN-7"/>
    <property type="match status" value="1"/>
</dbReference>
<keyword evidence="4 6" id="KW-0788">Thiol protease</keyword>
<evidence type="ECO:0000256" key="6">
    <source>
        <dbReference type="PROSITE-ProRule" id="PRU00239"/>
    </source>
</evidence>
<dbReference type="Gene3D" id="1.20.58.80">
    <property type="entry name" value="Phosphotransferase system, lactose/cellobiose-type IIA subunit"/>
    <property type="match status" value="2"/>
</dbReference>
<dbReference type="OMA" id="GDYRRGC"/>
<evidence type="ECO:0000259" key="8">
    <source>
        <dbReference type="PROSITE" id="PS50203"/>
    </source>
</evidence>
<dbReference type="Ensembl" id="ENSCSAVT00000009063.1">
    <property type="protein sequence ID" value="ENSCSAVP00000008949.1"/>
    <property type="gene ID" value="ENSCSAVG00000005291.1"/>
</dbReference>
<dbReference type="Gene3D" id="2.60.120.380">
    <property type="match status" value="2"/>
</dbReference>
<organism evidence="9 10">
    <name type="scientific">Ciona savignyi</name>
    <name type="common">Pacific transparent sea squirt</name>
    <dbReference type="NCBI Taxonomy" id="51511"/>
    <lineage>
        <taxon>Eukaryota</taxon>
        <taxon>Metazoa</taxon>
        <taxon>Chordata</taxon>
        <taxon>Tunicata</taxon>
        <taxon>Ascidiacea</taxon>
        <taxon>Phlebobranchia</taxon>
        <taxon>Cionidae</taxon>
        <taxon>Ciona</taxon>
    </lineage>
</organism>
<evidence type="ECO:0000313" key="9">
    <source>
        <dbReference type="Ensembl" id="ENSCSAVP00000008949.1"/>
    </source>
</evidence>
<dbReference type="SMART" id="SM00745">
    <property type="entry name" value="MIT"/>
    <property type="match status" value="2"/>
</dbReference>
<dbReference type="InterPro" id="IPR022684">
    <property type="entry name" value="Calpain_cysteine_protease"/>
</dbReference>
<evidence type="ECO:0000256" key="7">
    <source>
        <dbReference type="SAM" id="MobiDB-lite"/>
    </source>
</evidence>
<name>H2YUD9_CIOSA</name>
<comment type="similarity">
    <text evidence="1">Belongs to the peptidase C2 family.</text>
</comment>
<reference evidence="10" key="1">
    <citation type="submission" date="2003-08" db="EMBL/GenBank/DDBJ databases">
        <authorList>
            <person name="Birren B."/>
            <person name="Nusbaum C."/>
            <person name="Abebe A."/>
            <person name="Abouelleil A."/>
            <person name="Adekoya E."/>
            <person name="Ait-zahra M."/>
            <person name="Allen N."/>
            <person name="Allen T."/>
            <person name="An P."/>
            <person name="Anderson M."/>
            <person name="Anderson S."/>
            <person name="Arachchi H."/>
            <person name="Armbruster J."/>
            <person name="Bachantsang P."/>
            <person name="Baldwin J."/>
            <person name="Barry A."/>
            <person name="Bayul T."/>
            <person name="Blitshsteyn B."/>
            <person name="Bloom T."/>
            <person name="Blye J."/>
            <person name="Boguslavskiy L."/>
            <person name="Borowsky M."/>
            <person name="Boukhgalter B."/>
            <person name="Brunache A."/>
            <person name="Butler J."/>
            <person name="Calixte N."/>
            <person name="Calvo S."/>
            <person name="Camarata J."/>
            <person name="Campo K."/>
            <person name="Chang J."/>
            <person name="Cheshatsang Y."/>
            <person name="Citroen M."/>
            <person name="Collymore A."/>
            <person name="Considine T."/>
            <person name="Cook A."/>
            <person name="Cooke P."/>
            <person name="Corum B."/>
            <person name="Cuomo C."/>
            <person name="David R."/>
            <person name="Dawoe T."/>
            <person name="Degray S."/>
            <person name="Dodge S."/>
            <person name="Dooley K."/>
            <person name="Dorje P."/>
            <person name="Dorjee K."/>
            <person name="Dorris L."/>
            <person name="Duffey N."/>
            <person name="Dupes A."/>
            <person name="Elkins T."/>
            <person name="Engels R."/>
            <person name="Erickson J."/>
            <person name="Farina A."/>
            <person name="Faro S."/>
            <person name="Ferreira P."/>
            <person name="Fischer H."/>
            <person name="Fitzgerald M."/>
            <person name="Foley K."/>
            <person name="Gage D."/>
            <person name="Galagan J."/>
            <person name="Gearin G."/>
            <person name="Gnerre S."/>
            <person name="Gnirke A."/>
            <person name="Goyette A."/>
            <person name="Graham J."/>
            <person name="Grandbois E."/>
            <person name="Gyaltsen K."/>
            <person name="Hafez N."/>
            <person name="Hagopian D."/>
            <person name="Hagos B."/>
            <person name="Hall J."/>
            <person name="Hatcher B."/>
            <person name="Heller A."/>
            <person name="Higgins H."/>
            <person name="Honan T."/>
            <person name="Horn A."/>
            <person name="Houde N."/>
            <person name="Hughes L."/>
            <person name="Hulme W."/>
            <person name="Husby E."/>
            <person name="Iliev I."/>
            <person name="Jaffe D."/>
            <person name="Jones C."/>
            <person name="Kamal M."/>
            <person name="Kamat A."/>
            <person name="Kamvysselis M."/>
            <person name="Karlsson E."/>
            <person name="Kells C."/>
            <person name="Kieu A."/>
            <person name="Kisner P."/>
            <person name="Kodira C."/>
            <person name="Kulbokas E."/>
            <person name="Labutti K."/>
            <person name="Lama D."/>
            <person name="Landers T."/>
            <person name="Leger J."/>
            <person name="Levine S."/>
            <person name="Lewis D."/>
            <person name="Lewis T."/>
            <person name="Lindblad-toh K."/>
            <person name="Liu X."/>
            <person name="Lokyitsang T."/>
            <person name="Lokyitsang Y."/>
            <person name="Lucien O."/>
            <person name="Lui A."/>
            <person name="Ma L.J."/>
            <person name="Mabbitt R."/>
            <person name="Macdonald J."/>
            <person name="Maclean C."/>
            <person name="Major J."/>
            <person name="Manning J."/>
            <person name="Marabella R."/>
            <person name="Maru K."/>
            <person name="Matthews C."/>
            <person name="Mauceli E."/>
            <person name="Mccarthy M."/>
            <person name="Mcdonough S."/>
            <person name="Mcghee T."/>
            <person name="Meldrim J."/>
            <person name="Meneus L."/>
            <person name="Mesirov J."/>
            <person name="Mihalev A."/>
            <person name="Mihova T."/>
            <person name="Mikkelsen T."/>
            <person name="Mlenga V."/>
            <person name="Moru K."/>
            <person name="Mozes J."/>
            <person name="Mulrain L."/>
            <person name="Munson G."/>
            <person name="Naylor J."/>
            <person name="Newes C."/>
            <person name="Nguyen C."/>
            <person name="Nguyen N."/>
            <person name="Nguyen T."/>
            <person name="Nicol R."/>
            <person name="Nielsen C."/>
            <person name="Nizzari M."/>
            <person name="Norbu C."/>
            <person name="Norbu N."/>
            <person name="O'donnell P."/>
            <person name="Okoawo O."/>
            <person name="O'leary S."/>
            <person name="Omotosho B."/>
            <person name="O'neill K."/>
            <person name="Osman S."/>
            <person name="Parker S."/>
            <person name="Perrin D."/>
            <person name="Phunkhang P."/>
            <person name="Piqani B."/>
            <person name="Purcell S."/>
            <person name="Rachupka T."/>
            <person name="Ramasamy U."/>
            <person name="Rameau R."/>
            <person name="Ray V."/>
            <person name="Raymond C."/>
            <person name="Retta R."/>
            <person name="Richardson S."/>
            <person name="Rise C."/>
            <person name="Rodriguez J."/>
            <person name="Rogers J."/>
            <person name="Rogov P."/>
            <person name="Rutman M."/>
            <person name="Schupbach R."/>
            <person name="Seaman C."/>
            <person name="Settipalli S."/>
            <person name="Sharpe T."/>
            <person name="Sheridan J."/>
            <person name="Sherpa N."/>
            <person name="Shi J."/>
            <person name="Smirnov S."/>
            <person name="Smith C."/>
            <person name="Sougnez C."/>
            <person name="Spencer B."/>
            <person name="Stalker J."/>
            <person name="Stange-thomann N."/>
            <person name="Stavropoulos S."/>
            <person name="Stetson K."/>
            <person name="Stone C."/>
            <person name="Stone S."/>
            <person name="Stubbs M."/>
            <person name="Talamas J."/>
            <person name="Tchuinga P."/>
            <person name="Tenzing P."/>
            <person name="Tesfaye S."/>
            <person name="Theodore J."/>
            <person name="Thoulutsang Y."/>
            <person name="Topham K."/>
            <person name="Towey S."/>
            <person name="Tsamla T."/>
            <person name="Tsomo N."/>
            <person name="Vallee D."/>
            <person name="Vassiliev H."/>
            <person name="Venkataraman V."/>
            <person name="Vinson J."/>
            <person name="Vo A."/>
            <person name="Wade C."/>
            <person name="Wang S."/>
            <person name="Wangchuk T."/>
            <person name="Wangdi T."/>
            <person name="Whittaker C."/>
            <person name="Wilkinson J."/>
            <person name="Wu Y."/>
            <person name="Wyman D."/>
            <person name="Yadav S."/>
            <person name="Yang S."/>
            <person name="Yang X."/>
            <person name="Yeager S."/>
            <person name="Yee E."/>
            <person name="Young G."/>
            <person name="Zainoun J."/>
            <person name="Zembeck L."/>
            <person name="Zimmer A."/>
            <person name="Zody M."/>
            <person name="Lander E."/>
        </authorList>
    </citation>
    <scope>NUCLEOTIDE SEQUENCE [LARGE SCALE GENOMIC DNA]</scope>
</reference>
<dbReference type="PRINTS" id="PR00704">
    <property type="entry name" value="CALPAIN"/>
</dbReference>
<dbReference type="STRING" id="51511.ENSCSAVP00000008949"/>